<sequence length="166" mass="17906">MKLIKSSVISCLALLTGCVGHYQQPAPDAAHATLEAKWGSNNLVSGGSQAFYAFYDNNCNDTEETGVLGGISASNPEINRFLIKPERRIYLNALSTGVKNRKTTDESLIHKSCLTIRSFIPHTGATYRITLSTPDSGCSLEVIDVQTGKVPDTLMVEPVSKECGLN</sequence>
<keyword evidence="1" id="KW-0732">Signal</keyword>
<keyword evidence="3" id="KW-1185">Reference proteome</keyword>
<gene>
    <name evidence="2" type="ORF">YA0852_03445</name>
</gene>
<comment type="caution">
    <text evidence="2">The sequence shown here is derived from an EMBL/GenBank/DDBJ whole genome shotgun (WGS) entry which is preliminary data.</text>
</comment>
<reference evidence="2 3" key="1">
    <citation type="submission" date="2020-12" db="EMBL/GenBank/DDBJ databases">
        <title>Comparative genomic insights into the epidemiology and virulence of plant pathogenic Pseudomonads from Turkey.</title>
        <authorList>
            <person name="Dillon M."/>
            <person name="Ruiz-Bedoya T."/>
            <person name="Bendalovic-Torma C."/>
            <person name="Guttman K.M."/>
            <person name="Kwak H."/>
            <person name="Middleton M.A."/>
            <person name="Wang P.W."/>
            <person name="Horuz S."/>
            <person name="Aysan Y."/>
            <person name="Guttman D.S."/>
        </authorList>
    </citation>
    <scope>NUCLEOTIDE SEQUENCE [LARGE SCALE GENOMIC DNA]</scope>
    <source>
        <strain evidence="2 3">S5_IA_2b</strain>
    </source>
</reference>
<dbReference type="PROSITE" id="PS51257">
    <property type="entry name" value="PROKAR_LIPOPROTEIN"/>
    <property type="match status" value="1"/>
</dbReference>
<proteinExistence type="predicted"/>
<feature type="chain" id="PRO_5045165835" description="Lipoprotein" evidence="1">
    <location>
        <begin position="22"/>
        <end position="166"/>
    </location>
</feature>
<feature type="signal peptide" evidence="1">
    <location>
        <begin position="1"/>
        <end position="21"/>
    </location>
</feature>
<dbReference type="EMBL" id="JAEILG010000007">
    <property type="protein sequence ID" value="MBI6563172.1"/>
    <property type="molecule type" value="Genomic_DNA"/>
</dbReference>
<accession>A0ABS0UC71</accession>
<name>A0ABS0UC71_9PSED</name>
<evidence type="ECO:0008006" key="4">
    <source>
        <dbReference type="Google" id="ProtNLM"/>
    </source>
</evidence>
<evidence type="ECO:0000313" key="2">
    <source>
        <dbReference type="EMBL" id="MBI6563172.1"/>
    </source>
</evidence>
<evidence type="ECO:0000256" key="1">
    <source>
        <dbReference type="SAM" id="SignalP"/>
    </source>
</evidence>
<dbReference type="Proteomes" id="UP000648914">
    <property type="component" value="Unassembled WGS sequence"/>
</dbReference>
<evidence type="ECO:0000313" key="3">
    <source>
        <dbReference type="Proteomes" id="UP000648914"/>
    </source>
</evidence>
<organism evidence="2 3">
    <name type="scientific">Pseudomonas synxantha</name>
    <dbReference type="NCBI Taxonomy" id="47883"/>
    <lineage>
        <taxon>Bacteria</taxon>
        <taxon>Pseudomonadati</taxon>
        <taxon>Pseudomonadota</taxon>
        <taxon>Gammaproteobacteria</taxon>
        <taxon>Pseudomonadales</taxon>
        <taxon>Pseudomonadaceae</taxon>
        <taxon>Pseudomonas</taxon>
    </lineage>
</organism>
<protein>
    <recommendedName>
        <fullName evidence="4">Lipoprotein</fullName>
    </recommendedName>
</protein>